<dbReference type="PANTHER" id="PTHR46743:SF2">
    <property type="entry name" value="TEICHOIC ACIDS EXPORT ATP-BINDING PROTEIN TAGH"/>
    <property type="match status" value="1"/>
</dbReference>
<evidence type="ECO:0000313" key="6">
    <source>
        <dbReference type="EMBL" id="QEX18351.1"/>
    </source>
</evidence>
<evidence type="ECO:0000259" key="5">
    <source>
        <dbReference type="PROSITE" id="PS50893"/>
    </source>
</evidence>
<evidence type="ECO:0000256" key="2">
    <source>
        <dbReference type="ARBA" id="ARBA00022448"/>
    </source>
</evidence>
<comment type="similarity">
    <text evidence="1">Belongs to the ABC transporter superfamily.</text>
</comment>
<gene>
    <name evidence="6" type="ORF">FRZ44_36560</name>
</gene>
<dbReference type="InterPro" id="IPR015860">
    <property type="entry name" value="ABC_transpr_TagH-like"/>
</dbReference>
<keyword evidence="2" id="KW-0813">Transport</keyword>
<evidence type="ECO:0000256" key="1">
    <source>
        <dbReference type="ARBA" id="ARBA00005417"/>
    </source>
</evidence>
<dbReference type="EMBL" id="CP042906">
    <property type="protein sequence ID" value="QEX18351.1"/>
    <property type="molecule type" value="Genomic_DNA"/>
</dbReference>
<keyword evidence="7" id="KW-1185">Reference proteome</keyword>
<evidence type="ECO:0000256" key="3">
    <source>
        <dbReference type="ARBA" id="ARBA00022741"/>
    </source>
</evidence>
<dbReference type="GO" id="GO:0005524">
    <property type="term" value="F:ATP binding"/>
    <property type="evidence" value="ECO:0007669"/>
    <property type="project" value="UniProtKB-KW"/>
</dbReference>
<feature type="domain" description="ABC transporter" evidence="5">
    <location>
        <begin position="28"/>
        <end position="247"/>
    </location>
</feature>
<evidence type="ECO:0000256" key="4">
    <source>
        <dbReference type="ARBA" id="ARBA00022840"/>
    </source>
</evidence>
<sequence length="247" mass="26901">MNDMARIQLDQVSVDLPVYSAGSRSLKARLLPSSRVAPGPRHQILVHALREITCEFNAGDHVALVGRNGAGKSTLLSVLAGIYEPAYGRVRIEGRIAALLDLSLGMEEDATGEENVTMRGRLLGMSPDEISARMEEIIEFAALGDHIHLPLRTYSSGMRLRLAFAVSTCVAPDVLLLDEVIGVGDAQFAKKAAERMQRLIQRTQILVVASHNTQLLAELCNKAIWLEGGRVREMGLASEIMAAYQQS</sequence>
<proteinExistence type="inferred from homology"/>
<dbReference type="InterPro" id="IPR050683">
    <property type="entry name" value="Bact_Polysacc_Export_ATP-bd"/>
</dbReference>
<dbReference type="PROSITE" id="PS50893">
    <property type="entry name" value="ABC_TRANSPORTER_2"/>
    <property type="match status" value="1"/>
</dbReference>
<protein>
    <submittedName>
        <fullName evidence="6">ABC transporter ATP-binding protein</fullName>
    </submittedName>
</protein>
<dbReference type="GO" id="GO:0016020">
    <property type="term" value="C:membrane"/>
    <property type="evidence" value="ECO:0007669"/>
    <property type="project" value="InterPro"/>
</dbReference>
<dbReference type="PANTHER" id="PTHR46743">
    <property type="entry name" value="TEICHOIC ACIDS EXPORT ATP-BINDING PROTEIN TAGH"/>
    <property type="match status" value="1"/>
</dbReference>
<dbReference type="SUPFAM" id="SSF52540">
    <property type="entry name" value="P-loop containing nucleoside triphosphate hydrolases"/>
    <property type="match status" value="1"/>
</dbReference>
<dbReference type="Gene3D" id="3.40.50.300">
    <property type="entry name" value="P-loop containing nucleotide triphosphate hydrolases"/>
    <property type="match status" value="1"/>
</dbReference>
<dbReference type="CDD" id="cd03220">
    <property type="entry name" value="ABC_KpsT_Wzt"/>
    <property type="match status" value="1"/>
</dbReference>
<keyword evidence="3" id="KW-0547">Nucleotide-binding</keyword>
<dbReference type="InterPro" id="IPR027417">
    <property type="entry name" value="P-loop_NTPase"/>
</dbReference>
<dbReference type="GO" id="GO:0140359">
    <property type="term" value="F:ABC-type transporter activity"/>
    <property type="evidence" value="ECO:0007669"/>
    <property type="project" value="InterPro"/>
</dbReference>
<dbReference type="GO" id="GO:0016887">
    <property type="term" value="F:ATP hydrolysis activity"/>
    <property type="evidence" value="ECO:0007669"/>
    <property type="project" value="InterPro"/>
</dbReference>
<organism evidence="6 7">
    <name type="scientific">Hypericibacter terrae</name>
    <dbReference type="NCBI Taxonomy" id="2602015"/>
    <lineage>
        <taxon>Bacteria</taxon>
        <taxon>Pseudomonadati</taxon>
        <taxon>Pseudomonadota</taxon>
        <taxon>Alphaproteobacteria</taxon>
        <taxon>Rhodospirillales</taxon>
        <taxon>Dongiaceae</taxon>
        <taxon>Hypericibacter</taxon>
    </lineage>
</organism>
<dbReference type="InterPro" id="IPR003593">
    <property type="entry name" value="AAA+_ATPase"/>
</dbReference>
<evidence type="ECO:0000313" key="7">
    <source>
        <dbReference type="Proteomes" id="UP000326202"/>
    </source>
</evidence>
<keyword evidence="4 6" id="KW-0067">ATP-binding</keyword>
<accession>A0A5J6MMB1</accession>
<dbReference type="Proteomes" id="UP000326202">
    <property type="component" value="Chromosome"/>
</dbReference>
<dbReference type="InterPro" id="IPR003439">
    <property type="entry name" value="ABC_transporter-like_ATP-bd"/>
</dbReference>
<dbReference type="AlphaFoldDB" id="A0A5J6MMB1"/>
<dbReference type="KEGG" id="htq:FRZ44_36560"/>
<name>A0A5J6MMB1_9PROT</name>
<reference evidence="6 7" key="1">
    <citation type="submission" date="2019-08" db="EMBL/GenBank/DDBJ databases">
        <title>Hyperibacter terrae gen. nov., sp. nov. and Hyperibacter viscosus sp. nov., two new members in the family Rhodospirillaceae isolated from the rhizosphere of Hypericum perforatum.</title>
        <authorList>
            <person name="Noviana Z."/>
        </authorList>
    </citation>
    <scope>NUCLEOTIDE SEQUENCE [LARGE SCALE GENOMIC DNA]</scope>
    <source>
        <strain evidence="6 7">R5913</strain>
    </source>
</reference>
<dbReference type="SMART" id="SM00382">
    <property type="entry name" value="AAA"/>
    <property type="match status" value="1"/>
</dbReference>
<dbReference type="Pfam" id="PF00005">
    <property type="entry name" value="ABC_tran"/>
    <property type="match status" value="1"/>
</dbReference>